<gene>
    <name evidence="1" type="ORF">QEH59_12690</name>
</gene>
<name>A0ABU1AKU4_9BACT</name>
<sequence length="285" mass="32395">MKTQIRLSYNRKHRAPMNNTTANQLLGKLLQECRSKTGSGTDLLFMGFEYESSVAAMMQVVLQHAEAFHELALNGEKHFFTCAACARSALETSMRTAWICKPSEQIQKEGRWAGYSRSLEKFYRAMNNELEDEDPELWEDSKKVLDLTRSITERKIDGRDIPIVAPPNLRDMMKEAEYEPLYPSYRELCQAVHVGPEVVLRHRETMKFLDDLPGYRILSNPLDTGLEVPFLVIGFSIALSVITVLNELGDSNESLKPIHIAQKNLTGYVQSQLSQQEQAGVGRRI</sequence>
<dbReference type="EMBL" id="JARXIC010000021">
    <property type="protein sequence ID" value="MDQ8195289.1"/>
    <property type="molecule type" value="Genomic_DNA"/>
</dbReference>
<dbReference type="InterPro" id="IPR043733">
    <property type="entry name" value="DUF5677"/>
</dbReference>
<accession>A0ABU1AKU4</accession>
<dbReference type="Pfam" id="PF18928">
    <property type="entry name" value="DUF5677"/>
    <property type="match status" value="1"/>
</dbReference>
<proteinExistence type="predicted"/>
<dbReference type="Proteomes" id="UP001243717">
    <property type="component" value="Unassembled WGS sequence"/>
</dbReference>
<evidence type="ECO:0000313" key="2">
    <source>
        <dbReference type="Proteomes" id="UP001243717"/>
    </source>
</evidence>
<protein>
    <submittedName>
        <fullName evidence="1">DUF5677 domain-containing protein</fullName>
    </submittedName>
</protein>
<comment type="caution">
    <text evidence="1">The sequence shown here is derived from an EMBL/GenBank/DDBJ whole genome shotgun (WGS) entry which is preliminary data.</text>
</comment>
<reference evidence="1 2" key="1">
    <citation type="submission" date="2023-04" db="EMBL/GenBank/DDBJ databases">
        <title>A novel bacteria isolated from coastal sediment.</title>
        <authorList>
            <person name="Liu X.-J."/>
            <person name="Du Z.-J."/>
        </authorList>
    </citation>
    <scope>NUCLEOTIDE SEQUENCE [LARGE SCALE GENOMIC DNA]</scope>
    <source>
        <strain evidence="1 2">SDUM461004</strain>
    </source>
</reference>
<evidence type="ECO:0000313" key="1">
    <source>
        <dbReference type="EMBL" id="MDQ8195289.1"/>
    </source>
</evidence>
<keyword evidence="2" id="KW-1185">Reference proteome</keyword>
<organism evidence="1 2">
    <name type="scientific">Thalassobacterium sedimentorum</name>
    <dbReference type="NCBI Taxonomy" id="3041258"/>
    <lineage>
        <taxon>Bacteria</taxon>
        <taxon>Pseudomonadati</taxon>
        <taxon>Verrucomicrobiota</taxon>
        <taxon>Opitutia</taxon>
        <taxon>Puniceicoccales</taxon>
        <taxon>Coraliomargaritaceae</taxon>
        <taxon>Thalassobacterium</taxon>
    </lineage>
</organism>